<dbReference type="Pfam" id="PF00501">
    <property type="entry name" value="AMP-binding"/>
    <property type="match status" value="1"/>
</dbReference>
<dbReference type="InterPro" id="IPR042099">
    <property type="entry name" value="ANL_N_sf"/>
</dbReference>
<dbReference type="GO" id="GO:0031956">
    <property type="term" value="F:medium-chain fatty acid-CoA ligase activity"/>
    <property type="evidence" value="ECO:0007669"/>
    <property type="project" value="TreeGrafter"/>
</dbReference>
<dbReference type="Gene3D" id="3.30.300.30">
    <property type="match status" value="1"/>
</dbReference>
<keyword evidence="3" id="KW-0436">Ligase</keyword>
<dbReference type="GO" id="GO:0006631">
    <property type="term" value="P:fatty acid metabolic process"/>
    <property type="evidence" value="ECO:0007669"/>
    <property type="project" value="TreeGrafter"/>
</dbReference>
<feature type="domain" description="AMP-binding enzyme C-terminal" evidence="2">
    <location>
        <begin position="451"/>
        <end position="527"/>
    </location>
</feature>
<dbReference type="InterPro" id="IPR025110">
    <property type="entry name" value="AMP-bd_C"/>
</dbReference>
<dbReference type="InterPro" id="IPR045851">
    <property type="entry name" value="AMP-bd_C_sf"/>
</dbReference>
<dbReference type="PANTHER" id="PTHR43201:SF32">
    <property type="entry name" value="2-SUCCINYLBENZOATE--COA LIGASE, CHLOROPLASTIC_PEROXISOMAL"/>
    <property type="match status" value="1"/>
</dbReference>
<dbReference type="AlphaFoldDB" id="A0A7C9VEY0"/>
<comment type="caution">
    <text evidence="3">The sequence shown here is derived from an EMBL/GenBank/DDBJ whole genome shotgun (WGS) entry which is preliminary data.</text>
</comment>
<dbReference type="SUPFAM" id="SSF56801">
    <property type="entry name" value="Acetyl-CoA synthetase-like"/>
    <property type="match status" value="1"/>
</dbReference>
<dbReference type="RefSeq" id="WP_165119407.1">
    <property type="nucleotide sequence ID" value="NZ_JAAKZG010000007.1"/>
</dbReference>
<gene>
    <name evidence="3" type="ORF">G6N74_18430</name>
</gene>
<sequence length="552" mass="60481">MLRRTDTGWVLPEAGARAQEYLSSGEWSSESLHDIVLRRLGEDPDHLAVIDDRVRMTRSALYSDALRLGSALVGRGLGPGSVVSFQLPNWHEACVIGLASALYGFVLNPLLPMYREHELSFILSQCRCDALFIPASFRNTDFEALLARVDFETKREDRIFRVRSGREDVPTFEALLSEGDDIIEPPAVDNADVKIVIYTSGSTGRPKGVLHSHHTLHAFVQEGARFWGIDGNDRMFIPSPVGHVGGSIYAFEMPWFTGATAILADTWDADQAVDVIDAEGATFFAGATPFLQGLLDAASSRGSHLPTLRRFVCGGASVPVSLIARAQDHFRNAVISRAYGSSEVPIICPGIFTRNDAVHGQTTDGEIRVELVIVDSDGRPVKAGDSGDILARSSRMFLGYIDTDDEAGQFTPDGYFVMGDVGRRIDGRFLEITGRKKEIIIRHGENISPREIENALLSHEAISSAAVVGVPDARTGERAVAFVALKPEKAFSMEAMRSFLSEFGMARQKFPEELHIMDRLPTNSIGKILKEQLKASLVRPARPDVGSWEASQ</sequence>
<dbReference type="InterPro" id="IPR000873">
    <property type="entry name" value="AMP-dep_synth/lig_dom"/>
</dbReference>
<organism evidence="3 4">
    <name type="scientific">Mesorhizobium zhangyense</name>
    <dbReference type="NCBI Taxonomy" id="1776730"/>
    <lineage>
        <taxon>Bacteria</taxon>
        <taxon>Pseudomonadati</taxon>
        <taxon>Pseudomonadota</taxon>
        <taxon>Alphaproteobacteria</taxon>
        <taxon>Hyphomicrobiales</taxon>
        <taxon>Phyllobacteriaceae</taxon>
        <taxon>Mesorhizobium</taxon>
    </lineage>
</organism>
<accession>A0A7C9VEY0</accession>
<evidence type="ECO:0000313" key="3">
    <source>
        <dbReference type="EMBL" id="NGN43051.1"/>
    </source>
</evidence>
<evidence type="ECO:0000259" key="2">
    <source>
        <dbReference type="Pfam" id="PF13193"/>
    </source>
</evidence>
<dbReference type="PANTHER" id="PTHR43201">
    <property type="entry name" value="ACYL-COA SYNTHETASE"/>
    <property type="match status" value="1"/>
</dbReference>
<proteinExistence type="predicted"/>
<dbReference type="Pfam" id="PF13193">
    <property type="entry name" value="AMP-binding_C"/>
    <property type="match status" value="1"/>
</dbReference>
<evidence type="ECO:0000259" key="1">
    <source>
        <dbReference type="Pfam" id="PF00501"/>
    </source>
</evidence>
<evidence type="ECO:0000313" key="4">
    <source>
        <dbReference type="Proteomes" id="UP000481252"/>
    </source>
</evidence>
<protein>
    <submittedName>
        <fullName evidence="3">Cyclohexanecarboxylate-CoA ligase</fullName>
    </submittedName>
</protein>
<name>A0A7C9VEY0_9HYPH</name>
<keyword evidence="4" id="KW-1185">Reference proteome</keyword>
<dbReference type="Proteomes" id="UP000481252">
    <property type="component" value="Unassembled WGS sequence"/>
</dbReference>
<dbReference type="PROSITE" id="PS00455">
    <property type="entry name" value="AMP_BINDING"/>
    <property type="match status" value="1"/>
</dbReference>
<dbReference type="EMBL" id="JAAKZG010000007">
    <property type="protein sequence ID" value="NGN43051.1"/>
    <property type="molecule type" value="Genomic_DNA"/>
</dbReference>
<feature type="domain" description="AMP-dependent synthetase/ligase" evidence="1">
    <location>
        <begin position="41"/>
        <end position="400"/>
    </location>
</feature>
<dbReference type="Gene3D" id="3.40.50.12780">
    <property type="entry name" value="N-terminal domain of ligase-like"/>
    <property type="match status" value="1"/>
</dbReference>
<dbReference type="InterPro" id="IPR020845">
    <property type="entry name" value="AMP-binding_CS"/>
</dbReference>
<reference evidence="3 4" key="1">
    <citation type="submission" date="2020-02" db="EMBL/GenBank/DDBJ databases">
        <title>Genome sequence of the type strain CGMCC 1.15528 of Mesorhizobium zhangyense.</title>
        <authorList>
            <person name="Gao J."/>
            <person name="Sun J."/>
        </authorList>
    </citation>
    <scope>NUCLEOTIDE SEQUENCE [LARGE SCALE GENOMIC DNA]</scope>
    <source>
        <strain evidence="3 4">CGMCC 1.15528</strain>
    </source>
</reference>